<gene>
    <name evidence="21" type="primary">5574680</name>
    <name evidence="20" type="ORF">LOC5574680</name>
</gene>
<evidence type="ECO:0000256" key="1">
    <source>
        <dbReference type="ARBA" id="ARBA00001436"/>
    </source>
</evidence>
<dbReference type="Proteomes" id="UP000008820">
    <property type="component" value="Chromosome 2"/>
</dbReference>
<dbReference type="GO" id="GO:0005525">
    <property type="term" value="F:GTP binding"/>
    <property type="evidence" value="ECO:0007669"/>
    <property type="project" value="UniProtKB-KW"/>
</dbReference>
<evidence type="ECO:0000259" key="19">
    <source>
        <dbReference type="PROSITE" id="PS50125"/>
    </source>
</evidence>
<dbReference type="InterPro" id="IPR018297">
    <property type="entry name" value="A/G_cyclase_CS"/>
</dbReference>
<evidence type="ECO:0000256" key="3">
    <source>
        <dbReference type="ARBA" id="ARBA00012202"/>
    </source>
</evidence>
<dbReference type="AlphaFoldDB" id="A0A411JK78"/>
<evidence type="ECO:0000256" key="13">
    <source>
        <dbReference type="ARBA" id="ARBA00023293"/>
    </source>
</evidence>
<dbReference type="Gene3D" id="3.40.50.2300">
    <property type="match status" value="4"/>
</dbReference>
<dbReference type="SUPFAM" id="SSF56112">
    <property type="entry name" value="Protein kinase-like (PK-like)"/>
    <property type="match status" value="1"/>
</dbReference>
<evidence type="ECO:0000313" key="22">
    <source>
        <dbReference type="Proteomes" id="UP000008820"/>
    </source>
</evidence>
<sequence>MHGKPFHFPVILLLLCQYCVLSFCIRGKPPSSSGLAPEDSDVAMLLNNLSDSVRERPDEVSYFEEDELGLSIVMGAAGSNIGHRAAKRSADWINRIEVQDDDISANYIVYNVGVLMASHLDSPFDLERCGPAVDLALDFINDFLGKTHSIKLKKVQASYASCSGAKSPGLAADMHFKNNVVAFIGPACAFALEPVARLADYWNTPIITGMGDQPPSEGELSVTSGILGRLSNKWKNESTGIFKDKSKYQTLTRMSYCQCRLKLVFSSIFHTFDWRHIALILDRSDLFSLTVGKNLEYGLKEEDLLTCVRELDGNDEEDLDNYLRDVSMYARVIILSVRGSLVRKFMLSAHRLGMTRGEFTFLDVEIFQSSYWGDHYWELGDEDDQTARKAYEALLRVSLLQPTSPSYQIFADQVRIRAKRDYNYTFVEDEEVNFFIGAFFDGVYLLGMALNETLTEGGNIRDGTAITRKMWNRSFDGITGNVRIDDNGDRDADYSILDLDPITGRFEVVAHYYGRTRAYSPVKGKRIHWPGGREGPPPDVPKCGFLGTSPSCQGSEIILIYALIGFGIISAFGAAVTYILCKQMKLNNELNNMSWRVRPDEVLLEVGRLFGSKMGLQKLNYENFSLQQFGSSGRASISSGHSQLPAQLFTTIGIYKGERVAIKKVAKKKVYITSTLLWEIKQARDVSHENTVRFVGACIDLPRPTILILTEYCPKGSLKDVLENEAIQLDWNFRMSLIHDVVKGMAYLHNSDVGVHGKLRSCNCLIDGRFVLKISDFGLRTLTTPSEFVRDQNYYNKLSFPELLWVAPELLPTTVIPGTPATQKGDVYSFAIILEEIVVRGGPYETARQFMDPQQIAERVAAHESPPFRPFVGQRDCPPDLLDLMEKCWSDSPDDRPSFIQIKSTVKLIMKGFCENLMDDLLRRMEQYANNLESLVEEKTEQLSMEKRRTEELLYQVLPRPVAQQLLAGEMVQPEQFECVTIYFSDIVGFTALCAQSRPMEVVDFLNDLYSTFDRIIEFYDVYKVETIGDAYMVVSGLPERNGHDHAREIGLMSLAILDAVKSFTIKHKPEQQLKIRIGIHSGPVCAGVVGQKMPHYCLFGDTVNTASRMESTGHPLKIHVSEAAKQILDKFGTFRLELRGEVELKGKGICTTFWLLECSEPDPRPPTPMKNYIDNDVPFPILFPAIGK</sequence>
<evidence type="ECO:0000256" key="6">
    <source>
        <dbReference type="ARBA" id="ARBA00022741"/>
    </source>
</evidence>
<feature type="domain" description="Guanylate cyclase" evidence="19">
    <location>
        <begin position="981"/>
        <end position="1111"/>
    </location>
</feature>
<keyword evidence="12 14" id="KW-0456">Lyase</keyword>
<evidence type="ECO:0000256" key="11">
    <source>
        <dbReference type="ARBA" id="ARBA00023180"/>
    </source>
</evidence>
<keyword evidence="22" id="KW-1185">Reference proteome</keyword>
<dbReference type="InterPro" id="IPR029787">
    <property type="entry name" value="Nucleotide_cyclase"/>
</dbReference>
<dbReference type="GO" id="GO:0035556">
    <property type="term" value="P:intracellular signal transduction"/>
    <property type="evidence" value="ECO:0007669"/>
    <property type="project" value="InterPro"/>
</dbReference>
<evidence type="ECO:0000256" key="10">
    <source>
        <dbReference type="ARBA" id="ARBA00023170"/>
    </source>
</evidence>
<dbReference type="PANTHER" id="PTHR11920">
    <property type="entry name" value="GUANYLYL CYCLASE"/>
    <property type="match status" value="1"/>
</dbReference>
<dbReference type="GO" id="GO:0005524">
    <property type="term" value="F:ATP binding"/>
    <property type="evidence" value="ECO:0007669"/>
    <property type="project" value="InterPro"/>
</dbReference>
<dbReference type="VEuPathDB" id="VectorBase:AAEL011318"/>
<accession>A0A411JK78</accession>
<evidence type="ECO:0000256" key="7">
    <source>
        <dbReference type="ARBA" id="ARBA00022989"/>
    </source>
</evidence>
<dbReference type="SUPFAM" id="SSF53822">
    <property type="entry name" value="Periplasmic binding protein-like I"/>
    <property type="match status" value="1"/>
</dbReference>
<dbReference type="CDD" id="cd06352">
    <property type="entry name" value="PBP1_NPR_GC-like"/>
    <property type="match status" value="1"/>
</dbReference>
<keyword evidence="11" id="KW-0325">Glycoprotein</keyword>
<dbReference type="FunFam" id="1.10.510.10:FF:000736">
    <property type="entry name" value="Guanylate cyclase"/>
    <property type="match status" value="1"/>
</dbReference>
<dbReference type="GO" id="GO:0007168">
    <property type="term" value="P:receptor guanylyl cyclase signaling pathway"/>
    <property type="evidence" value="ECO:0007669"/>
    <property type="project" value="TreeGrafter"/>
</dbReference>
<evidence type="ECO:0000259" key="18">
    <source>
        <dbReference type="PROSITE" id="PS50011"/>
    </source>
</evidence>
<name>A0A411JK78_AEDAE</name>
<dbReference type="InterPro" id="IPR050401">
    <property type="entry name" value="Cyclic_nucleotide_synthase"/>
</dbReference>
<keyword evidence="6" id="KW-0547">Nucleotide-binding</keyword>
<comment type="catalytic activity">
    <reaction evidence="1 15">
        <text>GTP = 3',5'-cyclic GMP + diphosphate</text>
        <dbReference type="Rhea" id="RHEA:13665"/>
        <dbReference type="ChEBI" id="CHEBI:33019"/>
        <dbReference type="ChEBI" id="CHEBI:37565"/>
        <dbReference type="ChEBI" id="CHEBI:57746"/>
        <dbReference type="EC" id="4.6.1.2"/>
    </reaction>
</comment>
<dbReference type="GO" id="GO:0005886">
    <property type="term" value="C:plasma membrane"/>
    <property type="evidence" value="ECO:0007669"/>
    <property type="project" value="UniProtKB-SubCell"/>
</dbReference>
<evidence type="ECO:0000256" key="4">
    <source>
        <dbReference type="ARBA" id="ARBA00022692"/>
    </source>
</evidence>
<evidence type="ECO:0000313" key="20">
    <source>
        <dbReference type="EMBL" id="QBC65435.1"/>
    </source>
</evidence>
<dbReference type="PRINTS" id="PR00255">
    <property type="entry name" value="NATPEPTIDER"/>
</dbReference>
<keyword evidence="16" id="KW-0175">Coiled coil</keyword>
<dbReference type="PROSITE" id="PS50011">
    <property type="entry name" value="PROTEIN_KINASE_DOM"/>
    <property type="match status" value="1"/>
</dbReference>
<dbReference type="GO" id="GO:0004672">
    <property type="term" value="F:protein kinase activity"/>
    <property type="evidence" value="ECO:0007669"/>
    <property type="project" value="InterPro"/>
</dbReference>
<evidence type="ECO:0000256" key="9">
    <source>
        <dbReference type="ARBA" id="ARBA00023136"/>
    </source>
</evidence>
<dbReference type="InterPro" id="IPR001245">
    <property type="entry name" value="Ser-Thr/Tyr_kinase_cat_dom"/>
</dbReference>
<keyword evidence="5 17" id="KW-0732">Signal</keyword>
<keyword evidence="13 15" id="KW-0141">cGMP biosynthesis</keyword>
<dbReference type="CDD" id="cd07302">
    <property type="entry name" value="CHD"/>
    <property type="match status" value="1"/>
</dbReference>
<dbReference type="FunFam" id="3.30.70.1230:FF:000037">
    <property type="entry name" value="Guanylate cyclase"/>
    <property type="match status" value="1"/>
</dbReference>
<dbReference type="InterPro" id="IPR001828">
    <property type="entry name" value="ANF_lig-bd_rcpt"/>
</dbReference>
<dbReference type="PANTHER" id="PTHR11920:SF274">
    <property type="entry name" value="GUANYLATE CYCLASE"/>
    <property type="match status" value="1"/>
</dbReference>
<dbReference type="PROSITE" id="PS00452">
    <property type="entry name" value="GUANYLATE_CYCLASE_1"/>
    <property type="match status" value="1"/>
</dbReference>
<dbReference type="FunFam" id="3.40.50.2300:FF:000365">
    <property type="entry name" value="Guanylate cyclase"/>
    <property type="match status" value="1"/>
</dbReference>
<dbReference type="EC" id="4.6.1.2" evidence="3 15"/>
<dbReference type="EMBL" id="MH810170">
    <property type="protein sequence ID" value="QBC65435.1"/>
    <property type="molecule type" value="mRNA"/>
</dbReference>
<proteinExistence type="evidence at transcript level"/>
<evidence type="ECO:0000313" key="21">
    <source>
        <dbReference type="EnsemblMetazoa" id="AAEL011318-PC"/>
    </source>
</evidence>
<feature type="signal peptide" evidence="17">
    <location>
        <begin position="1"/>
        <end position="22"/>
    </location>
</feature>
<feature type="coiled-coil region" evidence="16">
    <location>
        <begin position="918"/>
        <end position="949"/>
    </location>
</feature>
<dbReference type="FunFam" id="3.40.50.2300:FF:000153">
    <property type="entry name" value="Guanylate cyclase"/>
    <property type="match status" value="1"/>
</dbReference>
<dbReference type="Pfam" id="PF01094">
    <property type="entry name" value="ANF_receptor"/>
    <property type="match status" value="1"/>
</dbReference>
<reference evidence="21" key="3">
    <citation type="submission" date="2025-05" db="UniProtKB">
        <authorList>
            <consortium name="EnsemblMetazoa"/>
        </authorList>
    </citation>
    <scope>IDENTIFICATION</scope>
    <source>
        <strain evidence="21">LVP_AGWG</strain>
    </source>
</reference>
<feature type="domain" description="Protein kinase" evidence="18">
    <location>
        <begin position="621"/>
        <end position="909"/>
    </location>
</feature>
<dbReference type="EnsemblMetazoa" id="AAEL011318-RC">
    <property type="protein sequence ID" value="AAEL011318-PC"/>
    <property type="gene ID" value="AAEL011318"/>
</dbReference>
<organism evidence="20">
    <name type="scientific">Aedes aegypti</name>
    <name type="common">Yellowfever mosquito</name>
    <name type="synonym">Culex aegypti</name>
    <dbReference type="NCBI Taxonomy" id="7159"/>
    <lineage>
        <taxon>Eukaryota</taxon>
        <taxon>Metazoa</taxon>
        <taxon>Ecdysozoa</taxon>
        <taxon>Arthropoda</taxon>
        <taxon>Hexapoda</taxon>
        <taxon>Insecta</taxon>
        <taxon>Pterygota</taxon>
        <taxon>Neoptera</taxon>
        <taxon>Endopterygota</taxon>
        <taxon>Diptera</taxon>
        <taxon>Nematocera</taxon>
        <taxon>Culicoidea</taxon>
        <taxon>Culicidae</taxon>
        <taxon>Culicinae</taxon>
        <taxon>Aedini</taxon>
        <taxon>Aedes</taxon>
        <taxon>Stegomyia</taxon>
    </lineage>
</organism>
<feature type="chain" id="PRO_5044601466" description="Guanylate cyclase" evidence="17">
    <location>
        <begin position="23"/>
        <end position="1189"/>
    </location>
</feature>
<protein>
    <recommendedName>
        <fullName evidence="3 15">Guanylate cyclase</fullName>
        <ecNumber evidence="3 15">4.6.1.2</ecNumber>
    </recommendedName>
</protein>
<dbReference type="InterPro" id="IPR028082">
    <property type="entry name" value="Peripla_BP_I"/>
</dbReference>
<evidence type="ECO:0000256" key="16">
    <source>
        <dbReference type="SAM" id="Coils"/>
    </source>
</evidence>
<dbReference type="InterPro" id="IPR011645">
    <property type="entry name" value="HNOB_dom_associated"/>
</dbReference>
<dbReference type="Pfam" id="PF07714">
    <property type="entry name" value="PK_Tyr_Ser-Thr"/>
    <property type="match status" value="1"/>
</dbReference>
<dbReference type="Pfam" id="PF07701">
    <property type="entry name" value="HNOBA"/>
    <property type="match status" value="1"/>
</dbReference>
<evidence type="ECO:0000256" key="12">
    <source>
        <dbReference type="ARBA" id="ARBA00023239"/>
    </source>
</evidence>
<dbReference type="Gene3D" id="1.10.510.10">
    <property type="entry name" value="Transferase(Phosphotransferase) domain 1"/>
    <property type="match status" value="1"/>
</dbReference>
<evidence type="ECO:0000256" key="17">
    <source>
        <dbReference type="SAM" id="SignalP"/>
    </source>
</evidence>
<dbReference type="GO" id="GO:0004016">
    <property type="term" value="F:adenylate cyclase activity"/>
    <property type="evidence" value="ECO:0007669"/>
    <property type="project" value="TreeGrafter"/>
</dbReference>
<dbReference type="InterPro" id="IPR001054">
    <property type="entry name" value="A/G_cyclase"/>
</dbReference>
<dbReference type="GO" id="GO:0001653">
    <property type="term" value="F:peptide receptor activity"/>
    <property type="evidence" value="ECO:0007669"/>
    <property type="project" value="TreeGrafter"/>
</dbReference>
<dbReference type="GO" id="GO:0004383">
    <property type="term" value="F:guanylate cyclase activity"/>
    <property type="evidence" value="ECO:0007669"/>
    <property type="project" value="UniProtKB-EC"/>
</dbReference>
<comment type="subcellular location">
    <subcellularLocation>
        <location evidence="2">Cell membrane</location>
        <topology evidence="2">Single-pass type I membrane protein</topology>
    </subcellularLocation>
</comment>
<dbReference type="SUPFAM" id="SSF55073">
    <property type="entry name" value="Nucleotide cyclase"/>
    <property type="match status" value="1"/>
</dbReference>
<dbReference type="SMART" id="SM00044">
    <property type="entry name" value="CYCc"/>
    <property type="match status" value="1"/>
</dbReference>
<evidence type="ECO:0000256" key="5">
    <source>
        <dbReference type="ARBA" id="ARBA00022729"/>
    </source>
</evidence>
<dbReference type="InterPro" id="IPR011009">
    <property type="entry name" value="Kinase-like_dom_sf"/>
</dbReference>
<keyword evidence="8" id="KW-0342">GTP-binding</keyword>
<dbReference type="Pfam" id="PF00211">
    <property type="entry name" value="Guanylate_cyc"/>
    <property type="match status" value="1"/>
</dbReference>
<evidence type="ECO:0000256" key="15">
    <source>
        <dbReference type="RuleBase" id="RU003431"/>
    </source>
</evidence>
<keyword evidence="4" id="KW-0812">Transmembrane</keyword>
<dbReference type="Gene3D" id="3.30.70.1230">
    <property type="entry name" value="Nucleotide cyclase"/>
    <property type="match status" value="1"/>
</dbReference>
<dbReference type="InterPro" id="IPR001170">
    <property type="entry name" value="ANPR/GUC"/>
</dbReference>
<keyword evidence="7" id="KW-1133">Transmembrane helix</keyword>
<evidence type="ECO:0000256" key="8">
    <source>
        <dbReference type="ARBA" id="ARBA00023134"/>
    </source>
</evidence>
<comment type="similarity">
    <text evidence="14">Belongs to the adenylyl cyclase class-4/guanylyl cyclase family.</text>
</comment>
<reference evidence="20" key="2">
    <citation type="journal article" date="2019" name="Cell">
        <title>Small-Molecule Agonists of Ae. aegypti Neuropeptide Y Receptor Block Mosquito Biting.</title>
        <authorList>
            <person name="Duvall L.B."/>
            <person name="Ramos-Espiritu L."/>
            <person name="Barsoum K.E."/>
            <person name="Glickman J.F."/>
            <person name="Vosshall L.B."/>
        </authorList>
    </citation>
    <scope>NUCLEOTIDE SEQUENCE</scope>
</reference>
<dbReference type="InterPro" id="IPR000719">
    <property type="entry name" value="Prot_kinase_dom"/>
</dbReference>
<evidence type="ECO:0000256" key="14">
    <source>
        <dbReference type="RuleBase" id="RU000405"/>
    </source>
</evidence>
<dbReference type="OrthoDB" id="1890790at2759"/>
<evidence type="ECO:0000256" key="2">
    <source>
        <dbReference type="ARBA" id="ARBA00004251"/>
    </source>
</evidence>
<dbReference type="PROSITE" id="PS50125">
    <property type="entry name" value="GUANYLATE_CYCLASE_2"/>
    <property type="match status" value="1"/>
</dbReference>
<keyword evidence="9" id="KW-0472">Membrane</keyword>
<reference evidence="21 22" key="1">
    <citation type="submission" date="2017-06" db="EMBL/GenBank/DDBJ databases">
        <title>Aedes aegypti genome working group (AGWG) sequencing and assembly.</title>
        <authorList>
            <consortium name="Aedes aegypti Genome Working Group (AGWG)"/>
            <person name="Matthews B.J."/>
        </authorList>
    </citation>
    <scope>NUCLEOTIDE SEQUENCE [LARGE SCALE GENOMIC DNA]</scope>
    <source>
        <strain evidence="21 22">LVP_AGWG</strain>
    </source>
</reference>
<dbReference type="FunFam" id="3.40.50.2300:FF:000234">
    <property type="entry name" value="Guanylate cyclase"/>
    <property type="match status" value="1"/>
</dbReference>
<keyword evidence="10 20" id="KW-0675">Receptor</keyword>